<evidence type="ECO:0000313" key="2">
    <source>
        <dbReference type="Proteomes" id="UP000217334"/>
    </source>
</evidence>
<evidence type="ECO:0000313" key="1">
    <source>
        <dbReference type="EMBL" id="ATA80371.1"/>
    </source>
</evidence>
<gene>
    <name evidence="1" type="ORF">CGC59_12100</name>
</gene>
<name>A0A250F5J6_CAPSP</name>
<sequence>MVLPFKEGKILVALDITGKDENRVEWERGIISAYLDKNNIDKAESGCLRLIRVLKNISLSNGLSFDILINLLAENRIDEIHEQSDKIDALLDWIDDGLLSLHYSNNPEGNTLEWVDDYFAKSLAYLQTKYYEDITGEEIIRFVKARIKGITRKVGEEKENWKKVVCSGIPINSDLQIEERIDEVISFVQSYIVGDKTLEDRISLLENIENTINDINVLKEESIESTDSREIRSKWLSGVTMSDIAQHDNAISIITNHYSFKLPWILNGIAKKLRLRKLIDESEIIEELAILIELGLPDIKSVKIYQAGIRSRSSAHEIANMYEDELWEKSIKTYKQDLITNADHYITQVSENAASWIKLLVKFSKRKFFKIKKVPNFTCGKVHEQTKRLIARLINNEQYLLSLDFVVVNKIKENSDIDFSEVNNLNGIYFDYNENDNLWEMTCVNPYIKFE</sequence>
<dbReference type="EMBL" id="CP022383">
    <property type="protein sequence ID" value="ATA80371.1"/>
    <property type="molecule type" value="Genomic_DNA"/>
</dbReference>
<dbReference type="RefSeq" id="WP_095902120.1">
    <property type="nucleotide sequence ID" value="NZ_CP022383.1"/>
</dbReference>
<organism evidence="1 2">
    <name type="scientific">Capnocytophaga sputigena</name>
    <dbReference type="NCBI Taxonomy" id="1019"/>
    <lineage>
        <taxon>Bacteria</taxon>
        <taxon>Pseudomonadati</taxon>
        <taxon>Bacteroidota</taxon>
        <taxon>Flavobacteriia</taxon>
        <taxon>Flavobacteriales</taxon>
        <taxon>Flavobacteriaceae</taxon>
        <taxon>Capnocytophaga</taxon>
    </lineage>
</organism>
<dbReference type="Proteomes" id="UP000217334">
    <property type="component" value="Chromosome"/>
</dbReference>
<accession>A0A250F5J6</accession>
<proteinExistence type="predicted"/>
<dbReference type="AlphaFoldDB" id="A0A250F5J6"/>
<reference evidence="2" key="1">
    <citation type="submission" date="2017-06" db="EMBL/GenBank/DDBJ databases">
        <title>Capnocytophaga spp. assemblies.</title>
        <authorList>
            <person name="Gulvik C.A."/>
        </authorList>
    </citation>
    <scope>NUCLEOTIDE SEQUENCE [LARGE SCALE GENOMIC DNA]</scope>
    <source>
        <strain evidence="2">H4486</strain>
    </source>
</reference>
<protein>
    <submittedName>
        <fullName evidence="1">Uncharacterized protein</fullName>
    </submittedName>
</protein>